<gene>
    <name evidence="2" type="ORF">AKAME5_002982500</name>
</gene>
<dbReference type="EMBL" id="BRZM01007657">
    <property type="protein sequence ID" value="GLD55994.1"/>
    <property type="molecule type" value="Genomic_DNA"/>
</dbReference>
<organism evidence="2 3">
    <name type="scientific">Lates japonicus</name>
    <name type="common">Japanese lates</name>
    <dbReference type="NCBI Taxonomy" id="270547"/>
    <lineage>
        <taxon>Eukaryota</taxon>
        <taxon>Metazoa</taxon>
        <taxon>Chordata</taxon>
        <taxon>Craniata</taxon>
        <taxon>Vertebrata</taxon>
        <taxon>Euteleostomi</taxon>
        <taxon>Actinopterygii</taxon>
        <taxon>Neopterygii</taxon>
        <taxon>Teleostei</taxon>
        <taxon>Neoteleostei</taxon>
        <taxon>Acanthomorphata</taxon>
        <taxon>Carangaria</taxon>
        <taxon>Carangaria incertae sedis</taxon>
        <taxon>Centropomidae</taxon>
        <taxon>Lates</taxon>
    </lineage>
</organism>
<reference evidence="2" key="1">
    <citation type="submission" date="2022-08" db="EMBL/GenBank/DDBJ databases">
        <title>Genome sequencing of akame (Lates japonicus).</title>
        <authorList>
            <person name="Hashiguchi Y."/>
            <person name="Takahashi H."/>
        </authorList>
    </citation>
    <scope>NUCLEOTIDE SEQUENCE</scope>
    <source>
        <strain evidence="2">Kochi</strain>
    </source>
</reference>
<name>A0AAD3R3M1_LATJO</name>
<dbReference type="AlphaFoldDB" id="A0AAD3R3M1"/>
<evidence type="ECO:0000313" key="3">
    <source>
        <dbReference type="Proteomes" id="UP001279410"/>
    </source>
</evidence>
<evidence type="ECO:0000256" key="1">
    <source>
        <dbReference type="SAM" id="MobiDB-lite"/>
    </source>
</evidence>
<sequence>MIPECTQGTKGLLESATLPPLLSTSCPQGKPQTAHTCPDSSPAVNSDPSPELSMGCGARHAASSQDAASFAPLH</sequence>
<dbReference type="Proteomes" id="UP001279410">
    <property type="component" value="Unassembled WGS sequence"/>
</dbReference>
<accession>A0AAD3R3M1</accession>
<feature type="compositionally biased region" description="Polar residues" evidence="1">
    <location>
        <begin position="22"/>
        <end position="48"/>
    </location>
</feature>
<keyword evidence="3" id="KW-1185">Reference proteome</keyword>
<proteinExistence type="predicted"/>
<feature type="region of interest" description="Disordered" evidence="1">
    <location>
        <begin position="19"/>
        <end position="74"/>
    </location>
</feature>
<evidence type="ECO:0000313" key="2">
    <source>
        <dbReference type="EMBL" id="GLD55994.1"/>
    </source>
</evidence>
<protein>
    <submittedName>
        <fullName evidence="2">Palmitoyltransferase ZDHHC18-like isoform X2</fullName>
    </submittedName>
</protein>
<comment type="caution">
    <text evidence="2">The sequence shown here is derived from an EMBL/GenBank/DDBJ whole genome shotgun (WGS) entry which is preliminary data.</text>
</comment>